<dbReference type="PANTHER" id="PTHR30154:SF34">
    <property type="entry name" value="TRANSCRIPTIONAL REGULATOR AZLB"/>
    <property type="match status" value="1"/>
</dbReference>
<accession>M0I361</accession>
<dbReference type="PRINTS" id="PR00033">
    <property type="entry name" value="HTHASNC"/>
</dbReference>
<dbReference type="GO" id="GO:0005829">
    <property type="term" value="C:cytosol"/>
    <property type="evidence" value="ECO:0007669"/>
    <property type="project" value="TreeGrafter"/>
</dbReference>
<evidence type="ECO:0000256" key="2">
    <source>
        <dbReference type="ARBA" id="ARBA00023125"/>
    </source>
</evidence>
<evidence type="ECO:0000259" key="4">
    <source>
        <dbReference type="PROSITE" id="PS50956"/>
    </source>
</evidence>
<dbReference type="Proteomes" id="UP000011508">
    <property type="component" value="Unassembled WGS sequence"/>
</dbReference>
<dbReference type="InterPro" id="IPR036390">
    <property type="entry name" value="WH_DNA-bd_sf"/>
</dbReference>
<dbReference type="InterPro" id="IPR000485">
    <property type="entry name" value="AsnC-type_HTH_dom"/>
</dbReference>
<dbReference type="InterPro" id="IPR019888">
    <property type="entry name" value="Tscrpt_reg_AsnC-like"/>
</dbReference>
<dbReference type="RefSeq" id="WP_007275377.1">
    <property type="nucleotide sequence ID" value="NZ_AOLM01000020.1"/>
</dbReference>
<evidence type="ECO:0000256" key="1">
    <source>
        <dbReference type="ARBA" id="ARBA00023015"/>
    </source>
</evidence>
<dbReference type="PROSITE" id="PS50956">
    <property type="entry name" value="HTH_ASNC_2"/>
    <property type="match status" value="1"/>
</dbReference>
<gene>
    <name evidence="5" type="ORF">C441_12640</name>
</gene>
<reference evidence="5 6" key="1">
    <citation type="journal article" date="2014" name="PLoS Genet.">
        <title>Phylogenetically driven sequencing of extremely halophilic archaea reveals strategies for static and dynamic osmo-response.</title>
        <authorList>
            <person name="Becker E.A."/>
            <person name="Seitzer P.M."/>
            <person name="Tritt A."/>
            <person name="Larsen D."/>
            <person name="Krusor M."/>
            <person name="Yao A.I."/>
            <person name="Wu D."/>
            <person name="Madern D."/>
            <person name="Eisen J.A."/>
            <person name="Darling A.E."/>
            <person name="Facciotti M.T."/>
        </authorList>
    </citation>
    <scope>NUCLEOTIDE SEQUENCE [LARGE SCALE GENOMIC DNA]</scope>
    <source>
        <strain evidence="5 6">ATCC BAA-897</strain>
    </source>
</reference>
<comment type="caution">
    <text evidence="5">The sequence shown here is derived from an EMBL/GenBank/DDBJ whole genome shotgun (WGS) entry which is preliminary data.</text>
</comment>
<sequence length="169" mass="18662">MTSRELDALDRQILYTLQAEARRTSSTDIADELDASASTVRNRIQRLEADGVLRGYHADVDYERAGYQLYTLIVCTAPIPEREELAEAAAAVPGVVEVQEVMTGERNVMVRAIGVDGDDLSRIGEELDELGLRVSDEDLIRNTHRSPYAKFGGRRRVTDCTSGDTPPHG</sequence>
<name>M0I361_9EURY</name>
<dbReference type="PANTHER" id="PTHR30154">
    <property type="entry name" value="LEUCINE-RESPONSIVE REGULATORY PROTEIN"/>
    <property type="match status" value="1"/>
</dbReference>
<evidence type="ECO:0000256" key="3">
    <source>
        <dbReference type="ARBA" id="ARBA00023163"/>
    </source>
</evidence>
<keyword evidence="6" id="KW-1185">Reference proteome</keyword>
<dbReference type="EMBL" id="AOLM01000020">
    <property type="protein sequence ID" value="ELZ91181.1"/>
    <property type="molecule type" value="Genomic_DNA"/>
</dbReference>
<dbReference type="GO" id="GO:0043200">
    <property type="term" value="P:response to amino acid"/>
    <property type="evidence" value="ECO:0007669"/>
    <property type="project" value="TreeGrafter"/>
</dbReference>
<evidence type="ECO:0000313" key="5">
    <source>
        <dbReference type="EMBL" id="ELZ91181.1"/>
    </source>
</evidence>
<proteinExistence type="predicted"/>
<keyword evidence="2" id="KW-0238">DNA-binding</keyword>
<evidence type="ECO:0000313" key="6">
    <source>
        <dbReference type="Proteomes" id="UP000011508"/>
    </source>
</evidence>
<keyword evidence="3" id="KW-0804">Transcription</keyword>
<dbReference type="OrthoDB" id="6762at2157"/>
<dbReference type="SMART" id="SM00344">
    <property type="entry name" value="HTH_ASNC"/>
    <property type="match status" value="1"/>
</dbReference>
<dbReference type="PATRIC" id="fig|662480.6.peg.2517"/>
<dbReference type="AlphaFoldDB" id="M0I361"/>
<dbReference type="Gene3D" id="3.30.70.920">
    <property type="match status" value="1"/>
</dbReference>
<dbReference type="InterPro" id="IPR036388">
    <property type="entry name" value="WH-like_DNA-bd_sf"/>
</dbReference>
<feature type="domain" description="HTH asnC-type" evidence="4">
    <location>
        <begin position="6"/>
        <end position="68"/>
    </location>
</feature>
<dbReference type="Pfam" id="PF13412">
    <property type="entry name" value="HTH_24"/>
    <property type="match status" value="1"/>
</dbReference>
<organism evidence="5 6">
    <name type="scientific">Haloferax sulfurifontis ATCC BAA-897</name>
    <dbReference type="NCBI Taxonomy" id="662480"/>
    <lineage>
        <taxon>Archaea</taxon>
        <taxon>Methanobacteriati</taxon>
        <taxon>Methanobacteriota</taxon>
        <taxon>Stenosarchaea group</taxon>
        <taxon>Halobacteria</taxon>
        <taxon>Halobacteriales</taxon>
        <taxon>Haloferacaceae</taxon>
        <taxon>Haloferax</taxon>
    </lineage>
</organism>
<dbReference type="GO" id="GO:0043565">
    <property type="term" value="F:sequence-specific DNA binding"/>
    <property type="evidence" value="ECO:0007669"/>
    <property type="project" value="InterPro"/>
</dbReference>
<dbReference type="SUPFAM" id="SSF46785">
    <property type="entry name" value="Winged helix' DNA-binding domain"/>
    <property type="match status" value="1"/>
</dbReference>
<dbReference type="Gene3D" id="1.10.10.10">
    <property type="entry name" value="Winged helix-like DNA-binding domain superfamily/Winged helix DNA-binding domain"/>
    <property type="match status" value="1"/>
</dbReference>
<keyword evidence="1" id="KW-0805">Transcription regulation</keyword>
<protein>
    <submittedName>
        <fullName evidence="5">Asn family transcriptional regulator</fullName>
    </submittedName>
</protein>